<dbReference type="OrthoDB" id="9803010at2"/>
<keyword evidence="3" id="KW-0520">NAD</keyword>
<comment type="caution">
    <text evidence="6">The sequence shown here is derived from an EMBL/GenBank/DDBJ whole genome shotgun (WGS) entry which is preliminary data.</text>
</comment>
<proteinExistence type="predicted"/>
<dbReference type="InterPro" id="IPR044516">
    <property type="entry name" value="UXS-like"/>
</dbReference>
<dbReference type="EMBL" id="LUKY01000032">
    <property type="protein sequence ID" value="OIZ95163.1"/>
    <property type="molecule type" value="Genomic_DNA"/>
</dbReference>
<keyword evidence="7" id="KW-1185">Reference proteome</keyword>
<evidence type="ECO:0000256" key="1">
    <source>
        <dbReference type="ARBA" id="ARBA00001911"/>
    </source>
</evidence>
<organism evidence="6 7">
    <name type="scientific">Candidatus Rickettsiella isopodorum</name>
    <dbReference type="NCBI Taxonomy" id="1225476"/>
    <lineage>
        <taxon>Bacteria</taxon>
        <taxon>Pseudomonadati</taxon>
        <taxon>Pseudomonadota</taxon>
        <taxon>Gammaproteobacteria</taxon>
        <taxon>Legionellales</taxon>
        <taxon>Coxiellaceae</taxon>
        <taxon>Rickettsiella</taxon>
    </lineage>
</organism>
<dbReference type="PANTHER" id="PTHR43078">
    <property type="entry name" value="UDP-GLUCURONIC ACID DECARBOXYLASE-RELATED"/>
    <property type="match status" value="1"/>
</dbReference>
<dbReference type="GO" id="GO:0048040">
    <property type="term" value="F:UDP-glucuronate decarboxylase activity"/>
    <property type="evidence" value="ECO:0007669"/>
    <property type="project" value="TreeGrafter"/>
</dbReference>
<evidence type="ECO:0000256" key="2">
    <source>
        <dbReference type="ARBA" id="ARBA00022793"/>
    </source>
</evidence>
<gene>
    <name evidence="6" type="ORF">A1D18_03445</name>
</gene>
<sequence>MNRKIIDEDIENIISNDLAWDKFANKTILITGANGFLPAYMVETLCHLNDVKKYNIKIFALARNKEKTFARFCTYLNRNYLKFFFQDVCLPINISDKIDYIIHAASQASPKYYAIDPVGTLSANVLGTHHLLELAKLHKVERFLYFSSGEVYGEVDVTQVPIKENTFGYLDPTHIRSCYAESKRMGENMCISYAHQYQLHVNIARPFHIYGPGLSLDDGRVYADFSADIFYDRDITIHGKGTAIRSFCYLADATLGFFTILLKGENAEAYNVGNLDCSLSIMELAVKLKNLFNDRQLKVVKKSRSFQSEYLESKISVNIPDIKKIQTLGWSPKITIEEGFLRTIKSCYELVYVQG</sequence>
<comment type="cofactor">
    <cofactor evidence="1">
        <name>NAD(+)</name>
        <dbReference type="ChEBI" id="CHEBI:57540"/>
    </cofactor>
</comment>
<protein>
    <submittedName>
        <fullName evidence="6">UDP-glucuronate decarboxylase</fullName>
    </submittedName>
</protein>
<dbReference type="GO" id="GO:0070403">
    <property type="term" value="F:NAD+ binding"/>
    <property type="evidence" value="ECO:0007669"/>
    <property type="project" value="InterPro"/>
</dbReference>
<feature type="domain" description="NAD-dependent epimerase/dehydratase" evidence="5">
    <location>
        <begin position="28"/>
        <end position="273"/>
    </location>
</feature>
<dbReference type="RefSeq" id="WP_071662423.1">
    <property type="nucleotide sequence ID" value="NZ_LUKY01000032.1"/>
</dbReference>
<evidence type="ECO:0000313" key="6">
    <source>
        <dbReference type="EMBL" id="OIZ95163.1"/>
    </source>
</evidence>
<accession>A0A1J8P841</accession>
<dbReference type="GO" id="GO:0005737">
    <property type="term" value="C:cytoplasm"/>
    <property type="evidence" value="ECO:0007669"/>
    <property type="project" value="TreeGrafter"/>
</dbReference>
<reference evidence="6 7" key="1">
    <citation type="submission" date="2016-03" db="EMBL/GenBank/DDBJ databases">
        <title>Comparative genomics of Rickettsiella.</title>
        <authorList>
            <person name="Chandler C."/>
            <person name="Wang Y."/>
        </authorList>
    </citation>
    <scope>NUCLEOTIDE SEQUENCE [LARGE SCALE GENOMIC DNA]</scope>
    <source>
        <strain evidence="6 7">RCFS May 2013</strain>
    </source>
</reference>
<name>A0A1J8P841_9COXI</name>
<dbReference type="SUPFAM" id="SSF51735">
    <property type="entry name" value="NAD(P)-binding Rossmann-fold domains"/>
    <property type="match status" value="1"/>
</dbReference>
<dbReference type="STRING" id="1225476.A1D18_03445"/>
<dbReference type="InterPro" id="IPR001509">
    <property type="entry name" value="Epimerase_deHydtase"/>
</dbReference>
<evidence type="ECO:0000313" key="7">
    <source>
        <dbReference type="Proteomes" id="UP000183924"/>
    </source>
</evidence>
<keyword evidence="4" id="KW-0456">Lyase</keyword>
<dbReference type="AlphaFoldDB" id="A0A1J8P841"/>
<evidence type="ECO:0000259" key="5">
    <source>
        <dbReference type="Pfam" id="PF01370"/>
    </source>
</evidence>
<evidence type="ECO:0000256" key="4">
    <source>
        <dbReference type="ARBA" id="ARBA00023239"/>
    </source>
</evidence>
<dbReference type="Proteomes" id="UP000183924">
    <property type="component" value="Unassembled WGS sequence"/>
</dbReference>
<evidence type="ECO:0000256" key="3">
    <source>
        <dbReference type="ARBA" id="ARBA00023027"/>
    </source>
</evidence>
<keyword evidence="2" id="KW-0210">Decarboxylase</keyword>
<dbReference type="GO" id="GO:0042732">
    <property type="term" value="P:D-xylose metabolic process"/>
    <property type="evidence" value="ECO:0007669"/>
    <property type="project" value="InterPro"/>
</dbReference>
<dbReference type="PANTHER" id="PTHR43078:SF7">
    <property type="entry name" value="UDP-GLUCURONATE DECARBOXYLASE"/>
    <property type="match status" value="1"/>
</dbReference>
<dbReference type="InterPro" id="IPR036291">
    <property type="entry name" value="NAD(P)-bd_dom_sf"/>
</dbReference>
<dbReference type="Gene3D" id="3.40.50.720">
    <property type="entry name" value="NAD(P)-binding Rossmann-like Domain"/>
    <property type="match status" value="1"/>
</dbReference>
<dbReference type="Pfam" id="PF01370">
    <property type="entry name" value="Epimerase"/>
    <property type="match status" value="1"/>
</dbReference>